<comment type="similarity">
    <text evidence="1">Belongs to the UPF0236 family.</text>
</comment>
<evidence type="ECO:0000313" key="2">
    <source>
        <dbReference type="EMBL" id="NUN88165.1"/>
    </source>
</evidence>
<reference evidence="2 3" key="2">
    <citation type="submission" date="2020-07" db="EMBL/GenBank/DDBJ databases">
        <title>Bacterial metabolism rescues the inhibition of intestinal drug absorption by food and drug additives.</title>
        <authorList>
            <person name="Zou L."/>
            <person name="Spanogiannopoulos P."/>
            <person name="Chien H.-C."/>
            <person name="Pieper L.M."/>
            <person name="Cai W."/>
            <person name="Khuri N."/>
            <person name="Pottel J."/>
            <person name="Vora B."/>
            <person name="Ni Z."/>
            <person name="Tsakalozou E."/>
            <person name="Zhang W."/>
            <person name="Shoichet B.K."/>
            <person name="Giacomini K.M."/>
            <person name="Turnbaugh P.J."/>
        </authorList>
    </citation>
    <scope>NUCLEOTIDE SEQUENCE [LARGE SCALE GENOMIC DNA]</scope>
    <source>
        <strain evidence="2 3">F22</strain>
    </source>
</reference>
<dbReference type="InterPro" id="IPR009620">
    <property type="entry name" value="UPF0236"/>
</dbReference>
<accession>A0A849Y382</accession>
<evidence type="ECO:0000256" key="1">
    <source>
        <dbReference type="ARBA" id="ARBA00006539"/>
    </source>
</evidence>
<dbReference type="Pfam" id="PF06782">
    <property type="entry name" value="UPF0236"/>
    <property type="match status" value="1"/>
</dbReference>
<evidence type="ECO:0000313" key="3">
    <source>
        <dbReference type="Proteomes" id="UP000554488"/>
    </source>
</evidence>
<sequence length="211" mass="23703">YDKNGNAHYPVDEAIGLNPRKRYSPDVMIMGAELATAPGMTYRLASEATKRLAGITISHTTFQRLVQEAGQAQSAMDTHKRDEIFEDITIPEAPSPQHLYCEADGLYVKGKGKSIEIKNMIVYTGWEQNGPRVSLTDRQTFSTVESVDDFWEKGFAVIRHRWDLSGTHIATNADAASWISTERVADVFSEAASITHQLDRFHVKRSIRRGF</sequence>
<name>A0A849Y382_9FIRM</name>
<proteinExistence type="inferred from homology"/>
<dbReference type="AlphaFoldDB" id="A0A849Y382"/>
<dbReference type="EMBL" id="JABWDC010000181">
    <property type="protein sequence ID" value="NUN88165.1"/>
    <property type="molecule type" value="Genomic_DNA"/>
</dbReference>
<organism evidence="2 3">
    <name type="scientific">Coprococcus comes</name>
    <dbReference type="NCBI Taxonomy" id="410072"/>
    <lineage>
        <taxon>Bacteria</taxon>
        <taxon>Bacillati</taxon>
        <taxon>Bacillota</taxon>
        <taxon>Clostridia</taxon>
        <taxon>Lachnospirales</taxon>
        <taxon>Lachnospiraceae</taxon>
        <taxon>Coprococcus</taxon>
    </lineage>
</organism>
<reference evidence="2 3" key="1">
    <citation type="submission" date="2020-04" db="EMBL/GenBank/DDBJ databases">
        <authorList>
            <person name="Pieper L."/>
        </authorList>
    </citation>
    <scope>NUCLEOTIDE SEQUENCE [LARGE SCALE GENOMIC DNA]</scope>
    <source>
        <strain evidence="2 3">F22</strain>
    </source>
</reference>
<comment type="caution">
    <text evidence="2">The sequence shown here is derived from an EMBL/GenBank/DDBJ whole genome shotgun (WGS) entry which is preliminary data.</text>
</comment>
<protein>
    <submittedName>
        <fullName evidence="2">UPF0236 family protein</fullName>
    </submittedName>
</protein>
<dbReference type="Proteomes" id="UP000554488">
    <property type="component" value="Unassembled WGS sequence"/>
</dbReference>
<feature type="non-terminal residue" evidence="2">
    <location>
        <position position="1"/>
    </location>
</feature>
<feature type="non-terminal residue" evidence="2">
    <location>
        <position position="211"/>
    </location>
</feature>
<gene>
    <name evidence="2" type="ORF">HUU93_16615</name>
</gene>
<dbReference type="RefSeq" id="WP_175306366.1">
    <property type="nucleotide sequence ID" value="NZ_JABWDC010000181.1"/>
</dbReference>